<sequence length="75" mass="8390">MVFHKYPRNANGRYKVNTDAAIDKVSKIVGIRDSVGSQRIMVEAESNAKIVADWINDNKILDSEVGLIIEDIKCL</sequence>
<accession>A0AAD9U636</accession>
<name>A0AAD9U636_9ROSI</name>
<evidence type="ECO:0000313" key="1">
    <source>
        <dbReference type="EMBL" id="KAK2648517.1"/>
    </source>
</evidence>
<evidence type="ECO:0000313" key="2">
    <source>
        <dbReference type="Proteomes" id="UP001280121"/>
    </source>
</evidence>
<dbReference type="AlphaFoldDB" id="A0AAD9U636"/>
<reference evidence="1" key="1">
    <citation type="journal article" date="2023" name="Plant J.">
        <title>Genome sequences and population genomics provide insights into the demographic history, inbreeding, and mutation load of two 'living fossil' tree species of Dipteronia.</title>
        <authorList>
            <person name="Feng Y."/>
            <person name="Comes H.P."/>
            <person name="Chen J."/>
            <person name="Zhu S."/>
            <person name="Lu R."/>
            <person name="Zhang X."/>
            <person name="Li P."/>
            <person name="Qiu J."/>
            <person name="Olsen K.M."/>
            <person name="Qiu Y."/>
        </authorList>
    </citation>
    <scope>NUCLEOTIDE SEQUENCE</scope>
    <source>
        <strain evidence="1">KIB01</strain>
    </source>
</reference>
<gene>
    <name evidence="1" type="ORF">Ddye_016006</name>
</gene>
<dbReference type="Proteomes" id="UP001280121">
    <property type="component" value="Unassembled WGS sequence"/>
</dbReference>
<dbReference type="EMBL" id="JANJYI010000005">
    <property type="protein sequence ID" value="KAK2648517.1"/>
    <property type="molecule type" value="Genomic_DNA"/>
</dbReference>
<proteinExistence type="predicted"/>
<organism evidence="1 2">
    <name type="scientific">Dipteronia dyeriana</name>
    <dbReference type="NCBI Taxonomy" id="168575"/>
    <lineage>
        <taxon>Eukaryota</taxon>
        <taxon>Viridiplantae</taxon>
        <taxon>Streptophyta</taxon>
        <taxon>Embryophyta</taxon>
        <taxon>Tracheophyta</taxon>
        <taxon>Spermatophyta</taxon>
        <taxon>Magnoliopsida</taxon>
        <taxon>eudicotyledons</taxon>
        <taxon>Gunneridae</taxon>
        <taxon>Pentapetalae</taxon>
        <taxon>rosids</taxon>
        <taxon>malvids</taxon>
        <taxon>Sapindales</taxon>
        <taxon>Sapindaceae</taxon>
        <taxon>Hippocastanoideae</taxon>
        <taxon>Acereae</taxon>
        <taxon>Dipteronia</taxon>
    </lineage>
</organism>
<keyword evidence="2" id="KW-1185">Reference proteome</keyword>
<protein>
    <submittedName>
        <fullName evidence="1">Uncharacterized protein</fullName>
    </submittedName>
</protein>
<comment type="caution">
    <text evidence="1">The sequence shown here is derived from an EMBL/GenBank/DDBJ whole genome shotgun (WGS) entry which is preliminary data.</text>
</comment>